<accession>A0A183D6I8</accession>
<gene>
    <name evidence="1" type="ORF">GPUH_LOCUS4329</name>
</gene>
<reference evidence="1 2" key="2">
    <citation type="submission" date="2018-11" db="EMBL/GenBank/DDBJ databases">
        <authorList>
            <consortium name="Pathogen Informatics"/>
        </authorList>
    </citation>
    <scope>NUCLEOTIDE SEQUENCE [LARGE SCALE GENOMIC DNA]</scope>
</reference>
<evidence type="ECO:0000313" key="2">
    <source>
        <dbReference type="Proteomes" id="UP000271098"/>
    </source>
</evidence>
<dbReference type="WBParaSite" id="GPUH_0000433601-mRNA-1">
    <property type="protein sequence ID" value="GPUH_0000433601-mRNA-1"/>
    <property type="gene ID" value="GPUH_0000433601"/>
</dbReference>
<protein>
    <submittedName>
        <fullName evidence="3">SAM domain-containing protein</fullName>
    </submittedName>
</protein>
<reference evidence="3" key="1">
    <citation type="submission" date="2016-06" db="UniProtKB">
        <authorList>
            <consortium name="WormBaseParasite"/>
        </authorList>
    </citation>
    <scope>IDENTIFICATION</scope>
</reference>
<organism evidence="3">
    <name type="scientific">Gongylonema pulchrum</name>
    <dbReference type="NCBI Taxonomy" id="637853"/>
    <lineage>
        <taxon>Eukaryota</taxon>
        <taxon>Metazoa</taxon>
        <taxon>Ecdysozoa</taxon>
        <taxon>Nematoda</taxon>
        <taxon>Chromadorea</taxon>
        <taxon>Rhabditida</taxon>
        <taxon>Spirurina</taxon>
        <taxon>Spiruromorpha</taxon>
        <taxon>Spiruroidea</taxon>
        <taxon>Gongylonematidae</taxon>
        <taxon>Gongylonema</taxon>
    </lineage>
</organism>
<proteinExistence type="predicted"/>
<dbReference type="Proteomes" id="UP000271098">
    <property type="component" value="Unassembled WGS sequence"/>
</dbReference>
<sequence length="71" mass="8058">MMASLYIVSVAETIADLMEESGYNFLTDSKINDIRLFGIGQRILPVYRKQPMKKPLFDAINSESFSIRVGK</sequence>
<evidence type="ECO:0000313" key="3">
    <source>
        <dbReference type="WBParaSite" id="GPUH_0000433601-mRNA-1"/>
    </source>
</evidence>
<dbReference type="EMBL" id="UYRT01008063">
    <property type="protein sequence ID" value="VDK44140.1"/>
    <property type="molecule type" value="Genomic_DNA"/>
</dbReference>
<evidence type="ECO:0000313" key="1">
    <source>
        <dbReference type="EMBL" id="VDK44140.1"/>
    </source>
</evidence>
<keyword evidence="2" id="KW-1185">Reference proteome</keyword>
<dbReference type="AlphaFoldDB" id="A0A183D6I8"/>
<name>A0A183D6I8_9BILA</name>